<reference evidence="10 11" key="1">
    <citation type="journal article" date="2015" name="Genome Announc.">
        <title>Expanding the biotechnology potential of lactobacilli through comparative genomics of 213 strains and associated genera.</title>
        <authorList>
            <person name="Sun Z."/>
            <person name="Harris H.M."/>
            <person name="McCann A."/>
            <person name="Guo C."/>
            <person name="Argimon S."/>
            <person name="Zhang W."/>
            <person name="Yang X."/>
            <person name="Jeffery I.B."/>
            <person name="Cooney J.C."/>
            <person name="Kagawa T.F."/>
            <person name="Liu W."/>
            <person name="Song Y."/>
            <person name="Salvetti E."/>
            <person name="Wrobel A."/>
            <person name="Rasinkangas P."/>
            <person name="Parkhill J."/>
            <person name="Rea M.C."/>
            <person name="O'Sullivan O."/>
            <person name="Ritari J."/>
            <person name="Douillard F.P."/>
            <person name="Paul Ross R."/>
            <person name="Yang R."/>
            <person name="Briner A.E."/>
            <person name="Felis G.E."/>
            <person name="de Vos W.M."/>
            <person name="Barrangou R."/>
            <person name="Klaenhammer T.R."/>
            <person name="Caufield P.W."/>
            <person name="Cui Y."/>
            <person name="Zhang H."/>
            <person name="O'Toole P.W."/>
        </authorList>
    </citation>
    <scope>NUCLEOTIDE SEQUENCE [LARGE SCALE GENOMIC DNA]</scope>
    <source>
        <strain evidence="10 11">DSM 16991</strain>
    </source>
</reference>
<dbReference type="GO" id="GO:0016036">
    <property type="term" value="P:cellular response to phosphate starvation"/>
    <property type="evidence" value="ECO:0007669"/>
    <property type="project" value="TreeGrafter"/>
</dbReference>
<dbReference type="InterPro" id="IPR005467">
    <property type="entry name" value="His_kinase_dom"/>
</dbReference>
<dbReference type="GO" id="GO:0005886">
    <property type="term" value="C:plasma membrane"/>
    <property type="evidence" value="ECO:0007669"/>
    <property type="project" value="TreeGrafter"/>
</dbReference>
<dbReference type="InterPro" id="IPR004358">
    <property type="entry name" value="Sig_transdc_His_kin-like_C"/>
</dbReference>
<keyword evidence="6" id="KW-0418">Kinase</keyword>
<dbReference type="InterPro" id="IPR036097">
    <property type="entry name" value="HisK_dim/P_sf"/>
</dbReference>
<feature type="transmembrane region" description="Helical" evidence="8">
    <location>
        <begin position="41"/>
        <end position="60"/>
    </location>
</feature>
<dbReference type="SUPFAM" id="SSF55874">
    <property type="entry name" value="ATPase domain of HSP90 chaperone/DNA topoisomerase II/histidine kinase"/>
    <property type="match status" value="1"/>
</dbReference>
<dbReference type="GO" id="GO:0000155">
    <property type="term" value="F:phosphorelay sensor kinase activity"/>
    <property type="evidence" value="ECO:0007669"/>
    <property type="project" value="InterPro"/>
</dbReference>
<evidence type="ECO:0000259" key="9">
    <source>
        <dbReference type="PROSITE" id="PS50109"/>
    </source>
</evidence>
<dbReference type="PANTHER" id="PTHR45453:SF1">
    <property type="entry name" value="PHOSPHATE REGULON SENSOR PROTEIN PHOR"/>
    <property type="match status" value="1"/>
</dbReference>
<feature type="domain" description="Histidine kinase" evidence="9">
    <location>
        <begin position="131"/>
        <end position="336"/>
    </location>
</feature>
<proteinExistence type="predicted"/>
<dbReference type="AlphaFoldDB" id="A0A0R1XEC2"/>
<keyword evidence="8" id="KW-0472">Membrane</keyword>
<dbReference type="InterPro" id="IPR036890">
    <property type="entry name" value="HATPase_C_sf"/>
</dbReference>
<evidence type="ECO:0000256" key="8">
    <source>
        <dbReference type="SAM" id="Phobius"/>
    </source>
</evidence>
<comment type="catalytic activity">
    <reaction evidence="1">
        <text>ATP + protein L-histidine = ADP + protein N-phospho-L-histidine.</text>
        <dbReference type="EC" id="2.7.13.3"/>
    </reaction>
</comment>
<evidence type="ECO:0000256" key="6">
    <source>
        <dbReference type="ARBA" id="ARBA00022777"/>
    </source>
</evidence>
<dbReference type="PATRIC" id="fig|1122147.4.peg.2342"/>
<gene>
    <name evidence="10" type="ORF">FC91_GL002264</name>
</gene>
<dbReference type="SMART" id="SM00387">
    <property type="entry name" value="HATPase_c"/>
    <property type="match status" value="1"/>
</dbReference>
<evidence type="ECO:0000313" key="10">
    <source>
        <dbReference type="EMBL" id="KRM27973.1"/>
    </source>
</evidence>
<evidence type="ECO:0000256" key="7">
    <source>
        <dbReference type="ARBA" id="ARBA00023012"/>
    </source>
</evidence>
<dbReference type="Gene3D" id="1.10.287.130">
    <property type="match status" value="1"/>
</dbReference>
<keyword evidence="8" id="KW-1133">Transmembrane helix</keyword>
<name>A0A0R1XEC2_9LACO</name>
<sequence>MAKINWWRAPETRSACLLGVGLLVIFGVSEAVLWWLADTSPVPFVVLFIVAAILTGLWIIRWSRRTMAGLQQASDQLAAARHGQANYAIALNDEGLFSQLNNQVYHYVRQTEALRSDLQRDRDQLSQAITDIAHQLRTPIATIGNLSELLAADNVPLTKAELIRQNDRLAQLVAQLILLARIDTHTLSQQKQPILVDTLLKSSLNPLLPLISDKNLKIAWQVPATLQVQVNPDLFREAVINVLKNASEHAPAGSTLTIAAAETPMAVTISFTNQGPAIAPTDLPRLFDRFYRGVHSDPNNIGIGLAIAAGIAQASDGHLQAANTTAGVTFTFSLYK</sequence>
<keyword evidence="5" id="KW-0808">Transferase</keyword>
<evidence type="ECO:0000256" key="3">
    <source>
        <dbReference type="ARBA" id="ARBA00012438"/>
    </source>
</evidence>
<dbReference type="SUPFAM" id="SSF47384">
    <property type="entry name" value="Homodimeric domain of signal transducing histidine kinase"/>
    <property type="match status" value="1"/>
</dbReference>
<dbReference type="SMART" id="SM00388">
    <property type="entry name" value="HisKA"/>
    <property type="match status" value="1"/>
</dbReference>
<dbReference type="OrthoDB" id="9773956at2"/>
<dbReference type="Pfam" id="PF02518">
    <property type="entry name" value="HATPase_c"/>
    <property type="match status" value="1"/>
</dbReference>
<dbReference type="PRINTS" id="PR00344">
    <property type="entry name" value="BCTRLSENSOR"/>
</dbReference>
<keyword evidence="4" id="KW-0597">Phosphoprotein</keyword>
<protein>
    <recommendedName>
        <fullName evidence="3">histidine kinase</fullName>
        <ecNumber evidence="3">2.7.13.3</ecNumber>
    </recommendedName>
</protein>
<dbReference type="Proteomes" id="UP000050949">
    <property type="component" value="Unassembled WGS sequence"/>
</dbReference>
<dbReference type="PROSITE" id="PS50109">
    <property type="entry name" value="HIS_KIN"/>
    <property type="match status" value="1"/>
</dbReference>
<keyword evidence="8" id="KW-0812">Transmembrane</keyword>
<dbReference type="Gene3D" id="3.30.565.10">
    <property type="entry name" value="Histidine kinase-like ATPase, C-terminal domain"/>
    <property type="match status" value="1"/>
</dbReference>
<comment type="subcellular location">
    <subcellularLocation>
        <location evidence="2">Membrane</location>
    </subcellularLocation>
</comment>
<dbReference type="EC" id="2.7.13.3" evidence="3"/>
<dbReference type="InterPro" id="IPR003594">
    <property type="entry name" value="HATPase_dom"/>
</dbReference>
<evidence type="ECO:0000256" key="5">
    <source>
        <dbReference type="ARBA" id="ARBA00022679"/>
    </source>
</evidence>
<accession>A0A0R1XEC2</accession>
<keyword evidence="7" id="KW-0902">Two-component regulatory system</keyword>
<dbReference type="Pfam" id="PF00512">
    <property type="entry name" value="HisKA"/>
    <property type="match status" value="1"/>
</dbReference>
<evidence type="ECO:0000256" key="4">
    <source>
        <dbReference type="ARBA" id="ARBA00022553"/>
    </source>
</evidence>
<dbReference type="CDD" id="cd00082">
    <property type="entry name" value="HisKA"/>
    <property type="match status" value="1"/>
</dbReference>
<comment type="caution">
    <text evidence="10">The sequence shown here is derived from an EMBL/GenBank/DDBJ whole genome shotgun (WGS) entry which is preliminary data.</text>
</comment>
<dbReference type="eggNOG" id="COG2205">
    <property type="taxonomic scope" value="Bacteria"/>
</dbReference>
<dbReference type="GO" id="GO:0004721">
    <property type="term" value="F:phosphoprotein phosphatase activity"/>
    <property type="evidence" value="ECO:0007669"/>
    <property type="project" value="TreeGrafter"/>
</dbReference>
<evidence type="ECO:0000256" key="1">
    <source>
        <dbReference type="ARBA" id="ARBA00000085"/>
    </source>
</evidence>
<dbReference type="InterPro" id="IPR003661">
    <property type="entry name" value="HisK_dim/P_dom"/>
</dbReference>
<dbReference type="RefSeq" id="WP_027827911.1">
    <property type="nucleotide sequence ID" value="NZ_AUEH01000009.1"/>
</dbReference>
<evidence type="ECO:0000256" key="2">
    <source>
        <dbReference type="ARBA" id="ARBA00004370"/>
    </source>
</evidence>
<evidence type="ECO:0000313" key="11">
    <source>
        <dbReference type="Proteomes" id="UP000050949"/>
    </source>
</evidence>
<dbReference type="PANTHER" id="PTHR45453">
    <property type="entry name" value="PHOSPHATE REGULON SENSOR PROTEIN PHOR"/>
    <property type="match status" value="1"/>
</dbReference>
<dbReference type="EMBL" id="AZFW01000039">
    <property type="protein sequence ID" value="KRM27973.1"/>
    <property type="molecule type" value="Genomic_DNA"/>
</dbReference>
<dbReference type="InterPro" id="IPR050351">
    <property type="entry name" value="BphY/WalK/GraS-like"/>
</dbReference>
<organism evidence="10 11">
    <name type="scientific">Schleiferilactobacillus harbinensis DSM 16991</name>
    <dbReference type="NCBI Taxonomy" id="1122147"/>
    <lineage>
        <taxon>Bacteria</taxon>
        <taxon>Bacillati</taxon>
        <taxon>Bacillota</taxon>
        <taxon>Bacilli</taxon>
        <taxon>Lactobacillales</taxon>
        <taxon>Lactobacillaceae</taxon>
        <taxon>Schleiferilactobacillus</taxon>
    </lineage>
</organism>